<dbReference type="InterPro" id="IPR045525">
    <property type="entry name" value="DUF6472"/>
</dbReference>
<dbReference type="Pfam" id="PF20076">
    <property type="entry name" value="DUF6472"/>
    <property type="match status" value="1"/>
</dbReference>
<gene>
    <name evidence="2" type="ORF">H8R94_03400</name>
</gene>
<evidence type="ECO:0000313" key="3">
    <source>
        <dbReference type="Proteomes" id="UP000643810"/>
    </source>
</evidence>
<dbReference type="EMBL" id="JACOPG010000001">
    <property type="protein sequence ID" value="MBC5685669.1"/>
    <property type="molecule type" value="Genomic_DNA"/>
</dbReference>
<sequence>MAEASNCEMCNNFVYDDEDECYVCDMDLDEDDMVRFLMGNTASCPYYQSNDEYLIVRHQM</sequence>
<dbReference type="RefSeq" id="WP_186853892.1">
    <property type="nucleotide sequence ID" value="NZ_JACOPG010000001.1"/>
</dbReference>
<organism evidence="2 3">
    <name type="scientific">Roseburia lenta</name>
    <dbReference type="NCBI Taxonomy" id="2763061"/>
    <lineage>
        <taxon>Bacteria</taxon>
        <taxon>Bacillati</taxon>
        <taxon>Bacillota</taxon>
        <taxon>Clostridia</taxon>
        <taxon>Lachnospirales</taxon>
        <taxon>Lachnospiraceae</taxon>
        <taxon>Roseburia</taxon>
    </lineage>
</organism>
<evidence type="ECO:0000313" key="2">
    <source>
        <dbReference type="EMBL" id="MBC5685669.1"/>
    </source>
</evidence>
<feature type="domain" description="DUF6472" evidence="1">
    <location>
        <begin position="5"/>
        <end position="60"/>
    </location>
</feature>
<proteinExistence type="predicted"/>
<name>A0ABR7GE15_9FIRM</name>
<keyword evidence="3" id="KW-1185">Reference proteome</keyword>
<comment type="caution">
    <text evidence="2">The sequence shown here is derived from an EMBL/GenBank/DDBJ whole genome shotgun (WGS) entry which is preliminary data.</text>
</comment>
<accession>A0ABR7GE15</accession>
<dbReference type="Proteomes" id="UP000643810">
    <property type="component" value="Unassembled WGS sequence"/>
</dbReference>
<reference evidence="2 3" key="1">
    <citation type="submission" date="2020-08" db="EMBL/GenBank/DDBJ databases">
        <title>Genome public.</title>
        <authorList>
            <person name="Liu C."/>
            <person name="Sun Q."/>
        </authorList>
    </citation>
    <scope>NUCLEOTIDE SEQUENCE [LARGE SCALE GENOMIC DNA]</scope>
    <source>
        <strain evidence="2 3">NSJ-9</strain>
    </source>
</reference>
<protein>
    <recommendedName>
        <fullName evidence="1">DUF6472 domain-containing protein</fullName>
    </recommendedName>
</protein>
<evidence type="ECO:0000259" key="1">
    <source>
        <dbReference type="Pfam" id="PF20076"/>
    </source>
</evidence>